<dbReference type="RefSeq" id="WP_052713204.1">
    <property type="nucleotide sequence ID" value="NZ_JXYA01000032.1"/>
</dbReference>
<evidence type="ECO:0000259" key="9">
    <source>
        <dbReference type="Pfam" id="PF14743"/>
    </source>
</evidence>
<keyword evidence="4" id="KW-0227">DNA damage</keyword>
<dbReference type="CDD" id="cd08041">
    <property type="entry name" value="OBF_kDNA_ligase_like"/>
    <property type="match status" value="1"/>
</dbReference>
<feature type="domain" description="DNA ligase OB-like" evidence="9">
    <location>
        <begin position="212"/>
        <end position="277"/>
    </location>
</feature>
<dbReference type="PANTHER" id="PTHR47810">
    <property type="entry name" value="DNA LIGASE"/>
    <property type="match status" value="1"/>
</dbReference>
<dbReference type="CDD" id="cd07896">
    <property type="entry name" value="Adenylation_kDNA_ligase_like"/>
    <property type="match status" value="1"/>
</dbReference>
<evidence type="ECO:0000256" key="6">
    <source>
        <dbReference type="ARBA" id="ARBA00034003"/>
    </source>
</evidence>
<keyword evidence="5" id="KW-0234">DNA repair</keyword>
<comment type="cofactor">
    <cofactor evidence="1">
        <name>a divalent metal cation</name>
        <dbReference type="ChEBI" id="CHEBI:60240"/>
    </cofactor>
</comment>
<dbReference type="InterPro" id="IPR012310">
    <property type="entry name" value="DNA_ligase_ATP-dep_cent"/>
</dbReference>
<dbReference type="PATRIC" id="fig|43658.5.peg.3060"/>
<evidence type="ECO:0000256" key="2">
    <source>
        <dbReference type="ARBA" id="ARBA00022598"/>
    </source>
</evidence>
<dbReference type="Pfam" id="PF14743">
    <property type="entry name" value="DNA_ligase_OB_2"/>
    <property type="match status" value="1"/>
</dbReference>
<dbReference type="Proteomes" id="UP000033452">
    <property type="component" value="Unassembled WGS sequence"/>
</dbReference>
<sequence length="280" mass="31793">MNTKLIGWLLLACLCQLQYTYANPTPAVQLAKVYQAQRPVTHYLSSEKFDGVRAIWNGRQLLTRSGQPINAPQWFTSALPDIALDGELWAGYARFEFVSAVVRRHRASEQDWRKVQYLIFDAPDIAGPFVQRYQAYSRLIKTLGQPHIRAVKQHHFATKAELDDFFAQVLARGGEGVMLHERQAVHQSGRSSAILKYKPYFDAEAQVIAHLPGKGKYQGMMGAIRVKTPEGIEFKIGTGFSDAQRREPPPIGSQVTYRYQGVTKFGKPRFARFLRVRQPL</sequence>
<dbReference type="GO" id="GO:0003910">
    <property type="term" value="F:DNA ligase (ATP) activity"/>
    <property type="evidence" value="ECO:0007669"/>
    <property type="project" value="UniProtKB-EC"/>
</dbReference>
<feature type="signal peptide" evidence="7">
    <location>
        <begin position="1"/>
        <end position="22"/>
    </location>
</feature>
<evidence type="ECO:0000313" key="11">
    <source>
        <dbReference type="Proteomes" id="UP000033452"/>
    </source>
</evidence>
<dbReference type="AlphaFoldDB" id="A0A0F4QKA2"/>
<keyword evidence="11" id="KW-1185">Reference proteome</keyword>
<evidence type="ECO:0000256" key="1">
    <source>
        <dbReference type="ARBA" id="ARBA00001968"/>
    </source>
</evidence>
<dbReference type="Gene3D" id="3.30.1490.70">
    <property type="match status" value="1"/>
</dbReference>
<evidence type="ECO:0000259" key="8">
    <source>
        <dbReference type="Pfam" id="PF01068"/>
    </source>
</evidence>
<comment type="catalytic activity">
    <reaction evidence="6">
        <text>ATP + (deoxyribonucleotide)n-3'-hydroxyl + 5'-phospho-(deoxyribonucleotide)m = (deoxyribonucleotide)n+m + AMP + diphosphate.</text>
        <dbReference type="EC" id="6.5.1.1"/>
    </reaction>
</comment>
<dbReference type="InterPro" id="IPR012340">
    <property type="entry name" value="NA-bd_OB-fold"/>
</dbReference>
<protein>
    <submittedName>
        <fullName evidence="10">DNA ligase</fullName>
    </submittedName>
</protein>
<name>A0A0F4QKA2_9GAMM</name>
<evidence type="ECO:0000256" key="5">
    <source>
        <dbReference type="ARBA" id="ARBA00023204"/>
    </source>
</evidence>
<feature type="chain" id="PRO_5002475821" evidence="7">
    <location>
        <begin position="23"/>
        <end position="280"/>
    </location>
</feature>
<keyword evidence="3" id="KW-0235">DNA replication</keyword>
<comment type="caution">
    <text evidence="10">The sequence shown here is derived from an EMBL/GenBank/DDBJ whole genome shotgun (WGS) entry which is preliminary data.</text>
</comment>
<proteinExistence type="predicted"/>
<dbReference type="InterPro" id="IPR050326">
    <property type="entry name" value="NAD_dep_DNA_ligaseB"/>
</dbReference>
<evidence type="ECO:0000256" key="4">
    <source>
        <dbReference type="ARBA" id="ARBA00022763"/>
    </source>
</evidence>
<dbReference type="Gene3D" id="3.30.470.30">
    <property type="entry name" value="DNA ligase/mRNA capping enzyme"/>
    <property type="match status" value="1"/>
</dbReference>
<dbReference type="PANTHER" id="PTHR47810:SF1">
    <property type="entry name" value="DNA LIGASE B"/>
    <property type="match status" value="1"/>
</dbReference>
<dbReference type="GO" id="GO:0005524">
    <property type="term" value="F:ATP binding"/>
    <property type="evidence" value="ECO:0007669"/>
    <property type="project" value="InterPro"/>
</dbReference>
<feature type="domain" description="ATP-dependent DNA ligase family profile" evidence="8">
    <location>
        <begin position="45"/>
        <end position="198"/>
    </location>
</feature>
<dbReference type="GO" id="GO:0006260">
    <property type="term" value="P:DNA replication"/>
    <property type="evidence" value="ECO:0007669"/>
    <property type="project" value="UniProtKB-KW"/>
</dbReference>
<dbReference type="EMBL" id="JXYA01000032">
    <property type="protein sequence ID" value="KJZ07705.1"/>
    <property type="molecule type" value="Genomic_DNA"/>
</dbReference>
<dbReference type="SUPFAM" id="SSF50249">
    <property type="entry name" value="Nucleic acid-binding proteins"/>
    <property type="match status" value="1"/>
</dbReference>
<dbReference type="NCBIfam" id="NF006592">
    <property type="entry name" value="PRK09125.1"/>
    <property type="match status" value="1"/>
</dbReference>
<dbReference type="GO" id="GO:0006281">
    <property type="term" value="P:DNA repair"/>
    <property type="evidence" value="ECO:0007669"/>
    <property type="project" value="UniProtKB-KW"/>
</dbReference>
<dbReference type="OrthoDB" id="9782700at2"/>
<evidence type="ECO:0000256" key="7">
    <source>
        <dbReference type="SAM" id="SignalP"/>
    </source>
</evidence>
<gene>
    <name evidence="10" type="ORF">TW77_14460</name>
</gene>
<accession>A0A0F4QKA2</accession>
<keyword evidence="2 10" id="KW-0436">Ligase</keyword>
<evidence type="ECO:0000313" key="10">
    <source>
        <dbReference type="EMBL" id="KJZ07705.1"/>
    </source>
</evidence>
<dbReference type="InterPro" id="IPR029319">
    <property type="entry name" value="DNA_ligase_OB"/>
</dbReference>
<keyword evidence="7" id="KW-0732">Signal</keyword>
<dbReference type="GO" id="GO:0006310">
    <property type="term" value="P:DNA recombination"/>
    <property type="evidence" value="ECO:0007669"/>
    <property type="project" value="InterPro"/>
</dbReference>
<evidence type="ECO:0000256" key="3">
    <source>
        <dbReference type="ARBA" id="ARBA00022705"/>
    </source>
</evidence>
<dbReference type="Pfam" id="PF01068">
    <property type="entry name" value="DNA_ligase_A_M"/>
    <property type="match status" value="1"/>
</dbReference>
<dbReference type="SUPFAM" id="SSF56091">
    <property type="entry name" value="DNA ligase/mRNA capping enzyme, catalytic domain"/>
    <property type="match status" value="1"/>
</dbReference>
<reference evidence="10 11" key="1">
    <citation type="journal article" date="2015" name="BMC Genomics">
        <title>Genome mining reveals unlocked bioactive potential of marine Gram-negative bacteria.</title>
        <authorList>
            <person name="Machado H."/>
            <person name="Sonnenschein E.C."/>
            <person name="Melchiorsen J."/>
            <person name="Gram L."/>
        </authorList>
    </citation>
    <scope>NUCLEOTIDE SEQUENCE [LARGE SCALE GENOMIC DNA]</scope>
    <source>
        <strain evidence="10 11">S2471</strain>
    </source>
</reference>
<dbReference type="Gene3D" id="2.40.50.140">
    <property type="entry name" value="Nucleic acid-binding proteins"/>
    <property type="match status" value="1"/>
</dbReference>
<organism evidence="10 11">
    <name type="scientific">Pseudoalteromonas rubra</name>
    <dbReference type="NCBI Taxonomy" id="43658"/>
    <lineage>
        <taxon>Bacteria</taxon>
        <taxon>Pseudomonadati</taxon>
        <taxon>Pseudomonadota</taxon>
        <taxon>Gammaproteobacteria</taxon>
        <taxon>Alteromonadales</taxon>
        <taxon>Pseudoalteromonadaceae</taxon>
        <taxon>Pseudoalteromonas</taxon>
    </lineage>
</organism>